<dbReference type="GO" id="GO:0031177">
    <property type="term" value="F:phosphopantetheine binding"/>
    <property type="evidence" value="ECO:0007669"/>
    <property type="project" value="InterPro"/>
</dbReference>
<feature type="active site" description="Proton acceptor; for dehydratase activity" evidence="8">
    <location>
        <position position="684"/>
    </location>
</feature>
<reference evidence="13 14" key="2">
    <citation type="submission" date="2020-03" db="EMBL/GenBank/DDBJ databases">
        <authorList>
            <person name="Ichikawa N."/>
            <person name="Kimura A."/>
            <person name="Kitahashi Y."/>
            <person name="Uohara A."/>
        </authorList>
    </citation>
    <scope>NUCLEOTIDE SEQUENCE [LARGE SCALE GENOMIC DNA]</scope>
    <source>
        <strain evidence="13 14">NBRC 107702</strain>
    </source>
</reference>
<gene>
    <name evidence="13" type="ORF">Pflav_012890</name>
</gene>
<feature type="active site" description="Proton donor; for dehydratase activity" evidence="8">
    <location>
        <position position="833"/>
    </location>
</feature>
<feature type="region of interest" description="Disordered" evidence="9">
    <location>
        <begin position="1429"/>
        <end position="1464"/>
    </location>
</feature>
<dbReference type="EMBL" id="AP022870">
    <property type="protein sequence ID" value="BCB74879.1"/>
    <property type="molecule type" value="Genomic_DNA"/>
</dbReference>
<dbReference type="SUPFAM" id="SSF47336">
    <property type="entry name" value="ACP-like"/>
    <property type="match status" value="2"/>
</dbReference>
<evidence type="ECO:0000256" key="5">
    <source>
        <dbReference type="ARBA" id="ARBA00022553"/>
    </source>
</evidence>
<evidence type="ECO:0000256" key="6">
    <source>
        <dbReference type="ARBA" id="ARBA00022679"/>
    </source>
</evidence>
<organism evidence="13 14">
    <name type="scientific">Phytohabitans flavus</name>
    <dbReference type="NCBI Taxonomy" id="1076124"/>
    <lineage>
        <taxon>Bacteria</taxon>
        <taxon>Bacillati</taxon>
        <taxon>Actinomycetota</taxon>
        <taxon>Actinomycetes</taxon>
        <taxon>Micromonosporales</taxon>
        <taxon>Micromonosporaceae</taxon>
    </lineage>
</organism>
<dbReference type="GO" id="GO:0071770">
    <property type="term" value="P:DIM/DIP cell wall layer assembly"/>
    <property type="evidence" value="ECO:0007669"/>
    <property type="project" value="TreeGrafter"/>
</dbReference>
<evidence type="ECO:0008006" key="15">
    <source>
        <dbReference type="Google" id="ProtNLM"/>
    </source>
</evidence>
<dbReference type="Gene3D" id="1.10.1200.10">
    <property type="entry name" value="ACP-like"/>
    <property type="match status" value="2"/>
</dbReference>
<feature type="region of interest" description="Disordered" evidence="9">
    <location>
        <begin position="2954"/>
        <end position="2974"/>
    </location>
</feature>
<evidence type="ECO:0000256" key="9">
    <source>
        <dbReference type="SAM" id="MobiDB-lite"/>
    </source>
</evidence>
<feature type="domain" description="Carrier" evidence="10">
    <location>
        <begin position="2414"/>
        <end position="2488"/>
    </location>
</feature>
<dbReference type="Pfam" id="PF00109">
    <property type="entry name" value="ketoacyl-synt"/>
    <property type="match status" value="3"/>
</dbReference>
<dbReference type="InterPro" id="IPR050091">
    <property type="entry name" value="PKS_NRPS_Biosynth_Enz"/>
</dbReference>
<evidence type="ECO:0000256" key="1">
    <source>
        <dbReference type="ARBA" id="ARBA00004496"/>
    </source>
</evidence>
<evidence type="ECO:0000256" key="2">
    <source>
        <dbReference type="ARBA" id="ARBA00004792"/>
    </source>
</evidence>
<dbReference type="InterPro" id="IPR049552">
    <property type="entry name" value="PKS_DH_N"/>
</dbReference>
<dbReference type="InterPro" id="IPR014031">
    <property type="entry name" value="Ketoacyl_synth_C"/>
</dbReference>
<keyword evidence="7" id="KW-0677">Repeat</keyword>
<dbReference type="InterPro" id="IPR036736">
    <property type="entry name" value="ACP-like_sf"/>
</dbReference>
<dbReference type="GO" id="GO:0005886">
    <property type="term" value="C:plasma membrane"/>
    <property type="evidence" value="ECO:0007669"/>
    <property type="project" value="TreeGrafter"/>
</dbReference>
<comment type="subcellular location">
    <subcellularLocation>
        <location evidence="1">Cytoplasm</location>
    </subcellularLocation>
</comment>
<feature type="domain" description="Carrier" evidence="10">
    <location>
        <begin position="1352"/>
        <end position="1429"/>
    </location>
</feature>
<dbReference type="InterPro" id="IPR020806">
    <property type="entry name" value="PKS_PP-bd"/>
</dbReference>
<keyword evidence="6" id="KW-0808">Transferase</keyword>
<dbReference type="Pfam" id="PF02801">
    <property type="entry name" value="Ketoacyl-synt_C"/>
    <property type="match status" value="3"/>
</dbReference>
<comment type="pathway">
    <text evidence="2">Antibiotic biosynthesis.</text>
</comment>
<sequence length="2993" mass="313394">MDLTVALRRRFEGVPATLLFEHRTIASLASQLAPPSPAGPVPAAAPAPAADLRPPARTERPAPPPADGDVAVVGLAGRYPGAADLDELWANLAAGTDAITDVPGERWDHHRHLATGDGPVAADRTYSRWLAALDGVDRFDSLLFRISPAEAEMMDPQQRLFLQTAYAAIEDAGYRPDTLSRTAGVYVGAMANDYGVLAAQAAIDGTSPYPYAERYQIANRVSYAFDLTGPSLTIDTACSSSAVALHLACEDLRRGAVDAAIAGGVNLVLHPARHIQYAQMGMLSRHGRCRTFGAGGDGFVMGEGVGAVLLKPLRAALAAGDHIHAVIKGTATNSGGRTTGFTVPSPDAQAELIRRALAAAGVAPDTISYVEAHGTGTALGDPIEIRGLSSAFGALPARSCAVGSVKPNIGHLEPAAGIAGLTKVILQLRHRQLAPLPDHTDDNPDINFAATPFYPVTALSPWHGHPGAGSDPAPLRAGISSFGAGGVNAHIVVEQAPARVMPPDGGGPELIVLSARDPQRLQAHADALHRHLTSAGSGVRRADVAYTLRVGREPMAHRVAFVCAGRDELLAGLRSVAEAGTEAPVAVAAGRVDTGAALADIFDGVEHILPMLAAENRWDRLARLWVAGARIPWEAIPGSTGRRVPLPPYPFAPVRHWLPTPAGPPAPATADPAWHADEPFIRDHVVGGTPIMPGVGFLEIAHRVAGIDDVSRVQGAVWSHPLPAVGAEPVDVRVDAGDVRFVGRHTGTEYARCRLSVAPLATPRAPAGSIPDGAVRLTADRVYERLAALGLAYGPALRSIRDVATWPGAAEARLTLPDAGAPAHYRLHPAILDGTLQTVLLGAGAGATYLPYALGELRRHGDPAGTETVRVRLIHRDERTIRADAVLLDPAGRVLVELADIALRRPDLPAAGQEPPVTLYEFRWTPEPAPVRTLGDGPVVLIDDTVRTDDDVRALVSGQARGGAVTVLDRREVTGGDATDRAMRHLAAPVAGARAALAPDGPRITWIAVTRPEAVDPAAAVASGLGAALAWETERFRLVRVEVGDTVPATEALLAEAGGAEREVSWVGGERKVRRPIPIPAGAARRPYRTGGTYVISGGAGGLGVLLARHLSSRYSAKVALLGRAPASARTEDLAREVTALGGEAAYLSVDVTDRAGLEAALTALRSRWGPIHGVFHAAGILADGLLAGRDLDTFRPVLLPKIAGAETLDAATRDDPLDLFLLMSSVSGRLGAAGQTGYAAANRFLDAFAQWRDNQVAAGTRRGRTVSVAWPLWQDGGMRPPEASIRQTRDQLGLVPLASGPGLAVVDRCLDGDLAPSIGTVLVATGDSALVARVLGEGRPATAIPVTRPRPSAAEVEAILVDLSADLLRVPAAELDVDAELADHGFDSVLLARFADRVNDALGIAITPVVFFDHPSLRATARELIRRHGSELEPARSDDDPAGTTPPAEREPTSEPARDRQPLAAEPIAVIGMSGRFPGSPDLDAFWQNLAAGRDLVTRLPADRWPGEESRPWGGFLHDVDAFDAEFFKVSPKQAMLMDPQQRLFLEECWHAIENAGYDPTALAGSRTGVFAGVTLHDHLEDVLAAGLEPTGQMATGNVHAVVANQVSYQLDLRGPSESVDTACSSSLVALHRAVGALRAGECTTALVGGVNVVQSPTWFTAFAHAGMLSPEGRCRTFDRAADGYVRGEGVGVVMLKPLGNALRDGDRIDGLIRGTAVGHSGRGHSLTAPSAAAQAEVIAAAYRAAGVSTDSVSYVETHGTGTVLGDPIEVAGLRMAFGDKRRDPCYLGAVKTQIGHLESASGVAGLIKILLAMRHGHLPGNLHLREPNPHLELHKGPFEALREGRDWPATAHGRRAGLSSIGFGGTSAHVVVEQHEGPPGRPARPAYPFARTRHIVPRRAPAPDTTPGAAPTVLLVPHWRPAPLPPATALAGRSAAVLVVGAGQTLDVLCDLPTVTDLDWIVLRQRSSLPSIGAHDREADLDDPDDCARALREVLAERPDATALVDIVDADPAAAGGRGRVGLLRAFLAATTGPVSAVHVAVEHTDPARAAAAAHLAAYYRTAAAEYGRFRATTAEVTDHRVAHGLRVAVDELRGGCADARTRYRPDREVMDLRPAGDATARRQPDTALGPYPIDPDRPYLITGGTGGLGLAVAGRLVHRGARMLALLGERPVPARREWDSLPAAHERRGLVDAIRRLEAAGARVELHSGALTDEHAVSAFLDRLRSVHGPVAGVVHCAGRPASGEPAFVKKPLTEADRTRLPKLDGLVTIDRLLAQDRCDFMVLFSSVSATVPGLGVGMADYAAANAGLDAFATAAGGRRDHTAYHAIAWGSWAEVGMGAVDGARYGGYGLSALSTSDGLELLDRALALPSRWSLAAATDPAVFRPDLLTQPAVRPTEPAVEATDRPEIQAATTRFLTELLASELMVAPERLTAGTRLADLGVDSVFIAGLVPRLETFAGRAIGPSVVIEHPSVGELAAHLATIAAPDIVTAPPAPAPDLPPATVTPARRPVPMAVIGMAGRYPGAPDLEAFWDLLVAGRCAVSPVPADRPRPAPHPDRRAGFLAGIDKFDPGYFGIADEDAAHVDPVTRVFLETVAQTVADAGYEAAELAGRRVGVFVGGATSSYGWGVTPRPSTAAGLNQNFIAAYAAQLYDLRGPNLVVDTACSSALTAAHLAQQAITLGECDLALVGGVDLLLDDAPFGKLDAARALSPDGVCRTFDARANGIVLGEGSGAILVKALDAALAAGDRVHAVIEAVSVNNDGRTMGLTTPSPSAQEQLVRDALEKAGVTARSVSYVEAHGTGTMIGDPIELQALTRAFRADTDDAGFCVVGSVKPNVGHLLMAAGMAGLHKVILAVGRQVVPPSIHCDTPNSRFAFDSSPFRLVRSAVPWPAQEGVRRAGLSSFGFGGTNGHLLLRGLTDAERAARTAVREAGPPPAFKGRRYWLEDRPAPRPVARPPAAVSAAPAGNGARQAAWTDLLTFDEGTFEQ</sequence>
<evidence type="ECO:0000256" key="4">
    <source>
        <dbReference type="ARBA" id="ARBA00022490"/>
    </source>
</evidence>
<feature type="domain" description="Ketosynthase family 3 (KS3)" evidence="11">
    <location>
        <begin position="67"/>
        <end position="495"/>
    </location>
</feature>
<evidence type="ECO:0000259" key="12">
    <source>
        <dbReference type="PROSITE" id="PS52019"/>
    </source>
</evidence>
<dbReference type="InterPro" id="IPR020807">
    <property type="entry name" value="PKS_DH"/>
</dbReference>
<feature type="compositionally biased region" description="Basic and acidic residues" evidence="9">
    <location>
        <begin position="1429"/>
        <end position="1440"/>
    </location>
</feature>
<dbReference type="GO" id="GO:0005737">
    <property type="term" value="C:cytoplasm"/>
    <property type="evidence" value="ECO:0007669"/>
    <property type="project" value="UniProtKB-SubCell"/>
</dbReference>
<dbReference type="Gene3D" id="3.40.50.720">
    <property type="entry name" value="NAD(P)-binding Rossmann-like Domain"/>
    <property type="match status" value="2"/>
</dbReference>
<dbReference type="FunFam" id="3.40.47.10:FF:000019">
    <property type="entry name" value="Polyketide synthase type I"/>
    <property type="match status" value="1"/>
</dbReference>
<dbReference type="PROSITE" id="PS52004">
    <property type="entry name" value="KS3_2"/>
    <property type="match status" value="3"/>
</dbReference>
<dbReference type="InterPro" id="IPR009081">
    <property type="entry name" value="PP-bd_ACP"/>
</dbReference>
<keyword evidence="3" id="KW-0596">Phosphopantetheine</keyword>
<dbReference type="Gene3D" id="3.40.47.10">
    <property type="match status" value="3"/>
</dbReference>
<feature type="compositionally biased region" description="Basic and acidic residues" evidence="9">
    <location>
        <begin position="1449"/>
        <end position="1462"/>
    </location>
</feature>
<dbReference type="Pfam" id="PF21089">
    <property type="entry name" value="PKS_DH_N"/>
    <property type="match status" value="1"/>
</dbReference>
<feature type="region of interest" description="C-terminal hotdog fold" evidence="8">
    <location>
        <begin position="774"/>
        <end position="912"/>
    </location>
</feature>
<dbReference type="InterPro" id="IPR042104">
    <property type="entry name" value="PKS_dehydratase_sf"/>
</dbReference>
<dbReference type="GO" id="GO:0006633">
    <property type="term" value="P:fatty acid biosynthetic process"/>
    <property type="evidence" value="ECO:0007669"/>
    <property type="project" value="InterPro"/>
</dbReference>
<dbReference type="InterPro" id="IPR054514">
    <property type="entry name" value="RhiE-like_linker"/>
</dbReference>
<feature type="compositionally biased region" description="Low complexity" evidence="9">
    <location>
        <begin position="2962"/>
        <end position="2974"/>
    </location>
</feature>
<dbReference type="SMART" id="SM00826">
    <property type="entry name" value="PKS_DH"/>
    <property type="match status" value="1"/>
</dbReference>
<dbReference type="Pfam" id="PF22336">
    <property type="entry name" value="RhiE-like_linker"/>
    <property type="match status" value="1"/>
</dbReference>
<feature type="compositionally biased region" description="Pro residues" evidence="9">
    <location>
        <begin position="34"/>
        <end position="45"/>
    </location>
</feature>
<evidence type="ECO:0000313" key="13">
    <source>
        <dbReference type="EMBL" id="BCB74879.1"/>
    </source>
</evidence>
<evidence type="ECO:0000259" key="11">
    <source>
        <dbReference type="PROSITE" id="PS52004"/>
    </source>
</evidence>
<feature type="domain" description="Ketosynthase family 3 (KS3)" evidence="11">
    <location>
        <begin position="1466"/>
        <end position="1876"/>
    </location>
</feature>
<dbReference type="Pfam" id="PF08659">
    <property type="entry name" value="KR"/>
    <property type="match status" value="2"/>
</dbReference>
<dbReference type="InterPro" id="IPR013968">
    <property type="entry name" value="PKS_KR"/>
</dbReference>
<dbReference type="InterPro" id="IPR014030">
    <property type="entry name" value="Ketoacyl_synth_N"/>
</dbReference>
<dbReference type="InterPro" id="IPR057326">
    <property type="entry name" value="KR_dom"/>
</dbReference>
<dbReference type="InterPro" id="IPR016039">
    <property type="entry name" value="Thiolase-like"/>
</dbReference>
<dbReference type="InterPro" id="IPR049900">
    <property type="entry name" value="PKS_mFAS_DH"/>
</dbReference>
<dbReference type="PROSITE" id="PS52019">
    <property type="entry name" value="PKS_MFAS_DH"/>
    <property type="match status" value="1"/>
</dbReference>
<feature type="region of interest" description="N-terminal hotdog fold" evidence="8">
    <location>
        <begin position="649"/>
        <end position="764"/>
    </location>
</feature>
<feature type="region of interest" description="Disordered" evidence="9">
    <location>
        <begin position="31"/>
        <end position="68"/>
    </location>
</feature>
<keyword evidence="5" id="KW-0597">Phosphoprotein</keyword>
<dbReference type="SUPFAM" id="SSF51735">
    <property type="entry name" value="NAD(P)-binding Rossmann-fold domains"/>
    <property type="match status" value="2"/>
</dbReference>
<dbReference type="InterPro" id="IPR020841">
    <property type="entry name" value="PKS_Beta-ketoAc_synthase_dom"/>
</dbReference>
<dbReference type="CDD" id="cd00833">
    <property type="entry name" value="PKS"/>
    <property type="match status" value="3"/>
</dbReference>
<dbReference type="Pfam" id="PF00550">
    <property type="entry name" value="PP-binding"/>
    <property type="match status" value="2"/>
</dbReference>
<dbReference type="Pfam" id="PF14765">
    <property type="entry name" value="PS-DH"/>
    <property type="match status" value="1"/>
</dbReference>
<dbReference type="PANTHER" id="PTHR43775:SF37">
    <property type="entry name" value="SI:DKEY-61P9.11"/>
    <property type="match status" value="1"/>
</dbReference>
<feature type="domain" description="Ketosynthase family 3 (KS3)" evidence="11">
    <location>
        <begin position="2514"/>
        <end position="2922"/>
    </location>
</feature>
<reference evidence="13 14" key="1">
    <citation type="submission" date="2020-03" db="EMBL/GenBank/DDBJ databases">
        <title>Whole genome shotgun sequence of Phytohabitans flavus NBRC 107702.</title>
        <authorList>
            <person name="Komaki H."/>
            <person name="Tamura T."/>
        </authorList>
    </citation>
    <scope>NUCLEOTIDE SEQUENCE [LARGE SCALE GENOMIC DNA]</scope>
    <source>
        <strain evidence="13 14">NBRC 107702</strain>
    </source>
</reference>
<accession>A0A6F8XM64</accession>
<dbReference type="SMART" id="SM00823">
    <property type="entry name" value="PKS_PP"/>
    <property type="match status" value="2"/>
</dbReference>
<evidence type="ECO:0000259" key="10">
    <source>
        <dbReference type="PROSITE" id="PS50075"/>
    </source>
</evidence>
<dbReference type="Gene3D" id="3.10.129.110">
    <property type="entry name" value="Polyketide synthase dehydratase"/>
    <property type="match status" value="1"/>
</dbReference>
<dbReference type="SMART" id="SM00825">
    <property type="entry name" value="PKS_KS"/>
    <property type="match status" value="3"/>
</dbReference>
<evidence type="ECO:0000256" key="8">
    <source>
        <dbReference type="PROSITE-ProRule" id="PRU01363"/>
    </source>
</evidence>
<dbReference type="InterPro" id="IPR036291">
    <property type="entry name" value="NAD(P)-bd_dom_sf"/>
</dbReference>
<name>A0A6F8XM64_9ACTN</name>
<dbReference type="Proteomes" id="UP000502508">
    <property type="component" value="Chromosome"/>
</dbReference>
<keyword evidence="14" id="KW-1185">Reference proteome</keyword>
<evidence type="ECO:0000256" key="3">
    <source>
        <dbReference type="ARBA" id="ARBA00022450"/>
    </source>
</evidence>
<evidence type="ECO:0000313" key="14">
    <source>
        <dbReference type="Proteomes" id="UP000502508"/>
    </source>
</evidence>
<dbReference type="CDD" id="cd08953">
    <property type="entry name" value="KR_2_SDR_x"/>
    <property type="match status" value="1"/>
</dbReference>
<dbReference type="PROSITE" id="PS00606">
    <property type="entry name" value="KS3_1"/>
    <property type="match status" value="2"/>
</dbReference>
<dbReference type="InterPro" id="IPR018201">
    <property type="entry name" value="Ketoacyl_synth_AS"/>
</dbReference>
<proteinExistence type="predicted"/>
<feature type="domain" description="PKS/mFAS DH" evidence="12">
    <location>
        <begin position="649"/>
        <end position="912"/>
    </location>
</feature>
<dbReference type="KEGG" id="pfla:Pflav_012890"/>
<dbReference type="GO" id="GO:0004315">
    <property type="term" value="F:3-oxoacyl-[acyl-carrier-protein] synthase activity"/>
    <property type="evidence" value="ECO:0007669"/>
    <property type="project" value="InterPro"/>
</dbReference>
<protein>
    <recommendedName>
        <fullName evidence="15">Polyketide synthase</fullName>
    </recommendedName>
</protein>
<keyword evidence="4" id="KW-0963">Cytoplasm</keyword>
<evidence type="ECO:0000256" key="7">
    <source>
        <dbReference type="ARBA" id="ARBA00022737"/>
    </source>
</evidence>
<dbReference type="InterPro" id="IPR049551">
    <property type="entry name" value="PKS_DH_C"/>
</dbReference>
<dbReference type="SMART" id="SM01294">
    <property type="entry name" value="PKS_PP_betabranch"/>
    <property type="match status" value="2"/>
</dbReference>
<dbReference type="GO" id="GO:0004312">
    <property type="term" value="F:fatty acid synthase activity"/>
    <property type="evidence" value="ECO:0007669"/>
    <property type="project" value="TreeGrafter"/>
</dbReference>
<dbReference type="SUPFAM" id="SSF53901">
    <property type="entry name" value="Thiolase-like"/>
    <property type="match status" value="3"/>
</dbReference>
<dbReference type="PROSITE" id="PS50075">
    <property type="entry name" value="CARRIER"/>
    <property type="match status" value="2"/>
</dbReference>
<dbReference type="PANTHER" id="PTHR43775">
    <property type="entry name" value="FATTY ACID SYNTHASE"/>
    <property type="match status" value="1"/>
</dbReference>
<dbReference type="Gene3D" id="1.10.1240.100">
    <property type="match status" value="1"/>
</dbReference>
<dbReference type="SMART" id="SM00822">
    <property type="entry name" value="PKS_KR"/>
    <property type="match status" value="2"/>
</dbReference>